<keyword evidence="3" id="KW-1185">Reference proteome</keyword>
<dbReference type="EMBL" id="LACI01002015">
    <property type="protein sequence ID" value="KJU83147.1"/>
    <property type="molecule type" value="Genomic_DNA"/>
</dbReference>
<feature type="non-terminal residue" evidence="2">
    <location>
        <position position="1"/>
    </location>
</feature>
<accession>A0A0F3GMU9</accession>
<proteinExistence type="predicted"/>
<sequence>CTNKEGSLRQIAKRFKVSLTFIWMLIKRFTATGSVEPKPHGGGKQPKIGHEHEGTLKSVVEEASDMTLAELCDEFESRTEIKVSRSAMCNKLKRLKLTVKKKTF</sequence>
<gene>
    <name evidence="2" type="ORF">MBAV_004659</name>
</gene>
<evidence type="ECO:0000313" key="2">
    <source>
        <dbReference type="EMBL" id="KJU83147.1"/>
    </source>
</evidence>
<dbReference type="Pfam" id="PF01710">
    <property type="entry name" value="HTH_Tnp_IS630"/>
    <property type="match status" value="1"/>
</dbReference>
<feature type="domain" description="Transposase Synechocystis PCC 6803" evidence="1">
    <location>
        <begin position="6"/>
        <end position="103"/>
    </location>
</feature>
<dbReference type="InterPro" id="IPR009057">
    <property type="entry name" value="Homeodomain-like_sf"/>
</dbReference>
<dbReference type="AlphaFoldDB" id="A0A0F3GMU9"/>
<evidence type="ECO:0000259" key="1">
    <source>
        <dbReference type="Pfam" id="PF01710"/>
    </source>
</evidence>
<dbReference type="Proteomes" id="UP000033423">
    <property type="component" value="Unassembled WGS sequence"/>
</dbReference>
<dbReference type="InterPro" id="IPR002622">
    <property type="entry name" value="Transposase_14"/>
</dbReference>
<name>A0A0F3GMU9_9BACT</name>
<protein>
    <submittedName>
        <fullName evidence="2">Transposase</fullName>
    </submittedName>
</protein>
<evidence type="ECO:0000313" key="3">
    <source>
        <dbReference type="Proteomes" id="UP000033423"/>
    </source>
</evidence>
<organism evidence="2 3">
    <name type="scientific">Candidatus Magnetobacterium bavaricum</name>
    <dbReference type="NCBI Taxonomy" id="29290"/>
    <lineage>
        <taxon>Bacteria</taxon>
        <taxon>Pseudomonadati</taxon>
        <taxon>Nitrospirota</taxon>
        <taxon>Thermodesulfovibrionia</taxon>
        <taxon>Thermodesulfovibrionales</taxon>
        <taxon>Candidatus Magnetobacteriaceae</taxon>
        <taxon>Candidatus Magnetobacterium</taxon>
    </lineage>
</organism>
<reference evidence="2 3" key="1">
    <citation type="submission" date="2015-02" db="EMBL/GenBank/DDBJ databases">
        <title>Single-cell genomics of uncultivated deep-branching MTB reveals a conserved set of magnetosome genes.</title>
        <authorList>
            <person name="Kolinko S."/>
            <person name="Richter M."/>
            <person name="Glockner F.O."/>
            <person name="Brachmann A."/>
            <person name="Schuler D."/>
        </authorList>
    </citation>
    <scope>NUCLEOTIDE SEQUENCE [LARGE SCALE GENOMIC DNA]</scope>
    <source>
        <strain evidence="2">TM-1</strain>
    </source>
</reference>
<dbReference type="SUPFAM" id="SSF46689">
    <property type="entry name" value="Homeodomain-like"/>
    <property type="match status" value="1"/>
</dbReference>
<comment type="caution">
    <text evidence="2">The sequence shown here is derived from an EMBL/GenBank/DDBJ whole genome shotgun (WGS) entry which is preliminary data.</text>
</comment>